<dbReference type="Gene3D" id="1.10.287.950">
    <property type="entry name" value="Methyl-accepting chemotaxis protein"/>
    <property type="match status" value="1"/>
</dbReference>
<dbReference type="InterPro" id="IPR003660">
    <property type="entry name" value="HAMP_dom"/>
</dbReference>
<gene>
    <name evidence="7" type="ORF">GJ688_04200</name>
</gene>
<keyword evidence="8" id="KW-1185">Reference proteome</keyword>
<comment type="similarity">
    <text evidence="2">Belongs to the methyl-accepting chemotaxis (MCP) protein family.</text>
</comment>
<dbReference type="Pfam" id="PF00015">
    <property type="entry name" value="MCPsignal"/>
    <property type="match status" value="1"/>
</dbReference>
<dbReference type="SMART" id="SM00283">
    <property type="entry name" value="MA"/>
    <property type="match status" value="1"/>
</dbReference>
<dbReference type="InterPro" id="IPR004090">
    <property type="entry name" value="Chemotax_Me-accpt_rcpt"/>
</dbReference>
<dbReference type="CDD" id="cd11386">
    <property type="entry name" value="MCP_signal"/>
    <property type="match status" value="1"/>
</dbReference>
<dbReference type="Proteomes" id="UP000430670">
    <property type="component" value="Unassembled WGS sequence"/>
</dbReference>
<dbReference type="GO" id="GO:0016020">
    <property type="term" value="C:membrane"/>
    <property type="evidence" value="ECO:0007669"/>
    <property type="project" value="InterPro"/>
</dbReference>
<dbReference type="InterPro" id="IPR004089">
    <property type="entry name" value="MCPsignal_dom"/>
</dbReference>
<sequence>MKIATKIWIGLVALIALMAGIVGYNYYQLHSLKENILELEQKRVPIVLAAKDLSTGFARQAAGIRGYIATGNQKFMDECNTFIKFTEEKIAFLEKEDVDKQLLEPVLQSAKSFKPHPPKMIELYQTQGQQSALTYMATIASPDNAKVIAETSKYADSQVKLIQESVIEVRNIEKQIEQMSVILLGLGVLLGAIVGYLLVKSINTGIFRLIETSKVLASGDLSVHIDVTSKDELGQLAGALSEVVHNTRIVLNKVQQAAFHLSTTSEELAASAEQTTKATEQVTGNVQQVAIGVTVQVKGVNSAKEVIAHMSKGLESVAKNASDVKIASSNAYKSATQGNESIERAIEQMDSISTAVDISAQTITELGEKSKSIGQIVEVISGIASQTNLLALNAAIEAARAGEMGRGFAVVAEEVRKLAEGSSEAAQKIEILISEIQQETEKAVSAMRIGTKEVVAGKQVVRESGTAFQSIANLVNEVARQIEDVSAAVEELSFSSKEIVATVEQIQSTSEKSAAETQSIAASSEEQNAAMQEIASSTHMLSKLAEDLQKQIAVFKI</sequence>
<dbReference type="PANTHER" id="PTHR32089">
    <property type="entry name" value="METHYL-ACCEPTING CHEMOTAXIS PROTEIN MCPB"/>
    <property type="match status" value="1"/>
</dbReference>
<dbReference type="SMART" id="SM00304">
    <property type="entry name" value="HAMP"/>
    <property type="match status" value="1"/>
</dbReference>
<dbReference type="Pfam" id="PF12729">
    <property type="entry name" value="4HB_MCP_1"/>
    <property type="match status" value="1"/>
</dbReference>
<reference evidence="7 8" key="1">
    <citation type="submission" date="2019-11" db="EMBL/GenBank/DDBJ databases">
        <title>Whole-genome sequence of a the green, strictly anaerobic photosynthetic bacterium Heliobacillus mobilis DSM 6151.</title>
        <authorList>
            <person name="Kyndt J.A."/>
            <person name="Meyer T.E."/>
        </authorList>
    </citation>
    <scope>NUCLEOTIDE SEQUENCE [LARGE SCALE GENOMIC DNA]</scope>
    <source>
        <strain evidence="7 8">DSM 6151</strain>
    </source>
</reference>
<evidence type="ECO:0000259" key="5">
    <source>
        <dbReference type="PROSITE" id="PS50111"/>
    </source>
</evidence>
<dbReference type="CDD" id="cd06225">
    <property type="entry name" value="HAMP"/>
    <property type="match status" value="1"/>
</dbReference>
<evidence type="ECO:0000256" key="3">
    <source>
        <dbReference type="PROSITE-ProRule" id="PRU00284"/>
    </source>
</evidence>
<dbReference type="SUPFAM" id="SSF58104">
    <property type="entry name" value="Methyl-accepting chemotaxis protein (MCP) signaling domain"/>
    <property type="match status" value="1"/>
</dbReference>
<dbReference type="GO" id="GO:0004888">
    <property type="term" value="F:transmembrane signaling receptor activity"/>
    <property type="evidence" value="ECO:0007669"/>
    <property type="project" value="InterPro"/>
</dbReference>
<proteinExistence type="inferred from homology"/>
<keyword evidence="4" id="KW-1133">Transmembrane helix</keyword>
<dbReference type="Pfam" id="PF00672">
    <property type="entry name" value="HAMP"/>
    <property type="match status" value="1"/>
</dbReference>
<dbReference type="PROSITE" id="PS50885">
    <property type="entry name" value="HAMP"/>
    <property type="match status" value="1"/>
</dbReference>
<feature type="transmembrane region" description="Helical" evidence="4">
    <location>
        <begin position="7"/>
        <end position="27"/>
    </location>
</feature>
<dbReference type="RefSeq" id="WP_155475301.1">
    <property type="nucleotide sequence ID" value="NZ_WNKU01000003.1"/>
</dbReference>
<evidence type="ECO:0000256" key="2">
    <source>
        <dbReference type="ARBA" id="ARBA00029447"/>
    </source>
</evidence>
<dbReference type="PRINTS" id="PR00260">
    <property type="entry name" value="CHEMTRNSDUCR"/>
</dbReference>
<evidence type="ECO:0000259" key="6">
    <source>
        <dbReference type="PROSITE" id="PS50885"/>
    </source>
</evidence>
<evidence type="ECO:0000256" key="4">
    <source>
        <dbReference type="SAM" id="Phobius"/>
    </source>
</evidence>
<keyword evidence="1 3" id="KW-0807">Transducer</keyword>
<protein>
    <submittedName>
        <fullName evidence="7">HAMP domain-containing protein</fullName>
    </submittedName>
</protein>
<dbReference type="GO" id="GO:0006935">
    <property type="term" value="P:chemotaxis"/>
    <property type="evidence" value="ECO:0007669"/>
    <property type="project" value="InterPro"/>
</dbReference>
<dbReference type="OrthoDB" id="5392220at2"/>
<evidence type="ECO:0000313" key="7">
    <source>
        <dbReference type="EMBL" id="MTV48185.1"/>
    </source>
</evidence>
<organism evidence="7 8">
    <name type="scientific">Heliobacterium mobile</name>
    <name type="common">Heliobacillus mobilis</name>
    <dbReference type="NCBI Taxonomy" id="28064"/>
    <lineage>
        <taxon>Bacteria</taxon>
        <taxon>Bacillati</taxon>
        <taxon>Bacillota</taxon>
        <taxon>Clostridia</taxon>
        <taxon>Eubacteriales</taxon>
        <taxon>Heliobacteriaceae</taxon>
        <taxon>Heliobacterium</taxon>
    </lineage>
</organism>
<dbReference type="AlphaFoldDB" id="A0A6I3SHA3"/>
<dbReference type="PANTHER" id="PTHR32089:SF112">
    <property type="entry name" value="LYSOZYME-LIKE PROTEIN-RELATED"/>
    <property type="match status" value="1"/>
</dbReference>
<evidence type="ECO:0000256" key="1">
    <source>
        <dbReference type="ARBA" id="ARBA00023224"/>
    </source>
</evidence>
<feature type="domain" description="Methyl-accepting transducer" evidence="5">
    <location>
        <begin position="271"/>
        <end position="507"/>
    </location>
</feature>
<keyword evidence="4" id="KW-0812">Transmembrane</keyword>
<dbReference type="InterPro" id="IPR024478">
    <property type="entry name" value="HlyB_4HB_MCP"/>
</dbReference>
<name>A0A6I3SHA3_HELMO</name>
<comment type="caution">
    <text evidence="7">The sequence shown here is derived from an EMBL/GenBank/DDBJ whole genome shotgun (WGS) entry which is preliminary data.</text>
</comment>
<dbReference type="EMBL" id="WNKU01000003">
    <property type="protein sequence ID" value="MTV48185.1"/>
    <property type="molecule type" value="Genomic_DNA"/>
</dbReference>
<dbReference type="GO" id="GO:0007165">
    <property type="term" value="P:signal transduction"/>
    <property type="evidence" value="ECO:0007669"/>
    <property type="project" value="UniProtKB-KW"/>
</dbReference>
<feature type="domain" description="HAMP" evidence="6">
    <location>
        <begin position="200"/>
        <end position="252"/>
    </location>
</feature>
<accession>A0A6I3SHA3</accession>
<keyword evidence="4" id="KW-0472">Membrane</keyword>
<evidence type="ECO:0000313" key="8">
    <source>
        <dbReference type="Proteomes" id="UP000430670"/>
    </source>
</evidence>
<dbReference type="PROSITE" id="PS50111">
    <property type="entry name" value="CHEMOTAXIS_TRANSDUC_2"/>
    <property type="match status" value="1"/>
</dbReference>
<feature type="transmembrane region" description="Helical" evidence="4">
    <location>
        <begin position="179"/>
        <end position="199"/>
    </location>
</feature>